<evidence type="ECO:0000313" key="4">
    <source>
        <dbReference type="RefSeq" id="XP_010914465.1"/>
    </source>
</evidence>
<proteinExistence type="predicted"/>
<dbReference type="PANTHER" id="PTHR43619:SF2">
    <property type="entry name" value="S-ADENOSYL-L-METHIONINE-DEPENDENT METHYLTRANSFERASES SUPERFAMILY PROTEIN"/>
    <property type="match status" value="1"/>
</dbReference>
<dbReference type="RefSeq" id="XP_010914465.1">
    <property type="nucleotide sequence ID" value="XM_010916163.3"/>
</dbReference>
<gene>
    <name evidence="4" type="primary">LOC105039855</name>
</gene>
<dbReference type="InterPro" id="IPR029063">
    <property type="entry name" value="SAM-dependent_MTases_sf"/>
</dbReference>
<organism evidence="3 4">
    <name type="scientific">Elaeis guineensis var. tenera</name>
    <name type="common">Oil palm</name>
    <dbReference type="NCBI Taxonomy" id="51953"/>
    <lineage>
        <taxon>Eukaryota</taxon>
        <taxon>Viridiplantae</taxon>
        <taxon>Streptophyta</taxon>
        <taxon>Embryophyta</taxon>
        <taxon>Tracheophyta</taxon>
        <taxon>Spermatophyta</taxon>
        <taxon>Magnoliopsida</taxon>
        <taxon>Liliopsida</taxon>
        <taxon>Arecaceae</taxon>
        <taxon>Arecoideae</taxon>
        <taxon>Cocoseae</taxon>
        <taxon>Elaeidinae</taxon>
        <taxon>Elaeis</taxon>
    </lineage>
</organism>
<evidence type="ECO:0000256" key="1">
    <source>
        <dbReference type="ARBA" id="ARBA00022603"/>
    </source>
</evidence>
<keyword evidence="2" id="KW-0808">Transferase</keyword>
<dbReference type="OrthoDB" id="203237at2759"/>
<dbReference type="Gene3D" id="3.40.50.150">
    <property type="entry name" value="Vaccinia Virus protein VP39"/>
    <property type="match status" value="1"/>
</dbReference>
<name>A0A6I9QS97_ELAGV</name>
<protein>
    <submittedName>
        <fullName evidence="4">Uncharacterized protein LOC105039855 isoform X2</fullName>
    </submittedName>
</protein>
<evidence type="ECO:0000256" key="2">
    <source>
        <dbReference type="ARBA" id="ARBA00022679"/>
    </source>
</evidence>
<dbReference type="AlphaFoldDB" id="A0A6I9QS97"/>
<dbReference type="GO" id="GO:0008168">
    <property type="term" value="F:methyltransferase activity"/>
    <property type="evidence" value="ECO:0007669"/>
    <property type="project" value="UniProtKB-KW"/>
</dbReference>
<accession>A0A6I9QS97</accession>
<keyword evidence="3" id="KW-1185">Reference proteome</keyword>
<sequence length="302" mass="33741">MAGLESLICPMRCGGVAKCSIFPFLPAAGFARGWKWEKAGRMTVAIAARLGREDPDLLLRAALRAASLRFQETLRPDPLFVDPYASCLLSPVNGHQDMEEQPPVLTTTLSPYHYRLATKFLDDKLLSLVSSMDELRQIVLLTDGMDTRPYRLSWPQPSIVYDVSPGRVFKVASQRLKGSLQGLPLLTSIGLKDILFAISNLAMKGSILIGELPLCLLGTEVGNMATVQKYMEKLFMSHGFRSDVFDYGEVAKNMLLDPPSGAYENVLFLAEQLQLSDAQMESWWMHFERIEEEGDEEGFEEL</sequence>
<dbReference type="PANTHER" id="PTHR43619">
    <property type="entry name" value="S-ADENOSYL-L-METHIONINE-DEPENDENT METHYLTRANSFERASE YKTD-RELATED"/>
    <property type="match status" value="1"/>
</dbReference>
<dbReference type="InterPro" id="IPR007213">
    <property type="entry name" value="Ppm1/Ppm2/Tcmp"/>
</dbReference>
<evidence type="ECO:0000313" key="3">
    <source>
        <dbReference type="Proteomes" id="UP000504607"/>
    </source>
</evidence>
<dbReference type="GO" id="GO:0032259">
    <property type="term" value="P:methylation"/>
    <property type="evidence" value="ECO:0007669"/>
    <property type="project" value="UniProtKB-KW"/>
</dbReference>
<reference evidence="4" key="1">
    <citation type="submission" date="2025-08" db="UniProtKB">
        <authorList>
            <consortium name="RefSeq"/>
        </authorList>
    </citation>
    <scope>IDENTIFICATION</scope>
</reference>
<dbReference type="Proteomes" id="UP000504607">
    <property type="component" value="Chromosome 2"/>
</dbReference>
<keyword evidence="1" id="KW-0489">Methyltransferase</keyword>
<dbReference type="SUPFAM" id="SSF53335">
    <property type="entry name" value="S-adenosyl-L-methionine-dependent methyltransferases"/>
    <property type="match status" value="1"/>
</dbReference>
<dbReference type="Pfam" id="PF04072">
    <property type="entry name" value="LCM"/>
    <property type="match status" value="1"/>
</dbReference>